<feature type="compositionally biased region" description="Low complexity" evidence="1">
    <location>
        <begin position="26"/>
        <end position="55"/>
    </location>
</feature>
<feature type="region of interest" description="Disordered" evidence="1">
    <location>
        <begin position="1"/>
        <end position="168"/>
    </location>
</feature>
<name>A0ABS8Q303_9BURK</name>
<accession>A0ABS8Q303</accession>
<protein>
    <recommendedName>
        <fullName evidence="4">DUF883 domain-containing protein</fullName>
    </recommendedName>
</protein>
<proteinExistence type="predicted"/>
<evidence type="ECO:0008006" key="4">
    <source>
        <dbReference type="Google" id="ProtNLM"/>
    </source>
</evidence>
<feature type="compositionally biased region" description="Low complexity" evidence="1">
    <location>
        <begin position="64"/>
        <end position="158"/>
    </location>
</feature>
<reference evidence="2" key="1">
    <citation type="submission" date="2021-11" db="EMBL/GenBank/DDBJ databases">
        <title>The complete genome of Massilia sp sp. G4R7.</title>
        <authorList>
            <person name="Liu L."/>
            <person name="Yue J."/>
            <person name="Yuan J."/>
            <person name="Yang F."/>
            <person name="Li L."/>
        </authorList>
    </citation>
    <scope>NUCLEOTIDE SEQUENCE</scope>
    <source>
        <strain evidence="2">G4R7</strain>
    </source>
</reference>
<dbReference type="EMBL" id="JAJNOC010000001">
    <property type="protein sequence ID" value="MCD2515356.1"/>
    <property type="molecule type" value="Genomic_DNA"/>
</dbReference>
<sequence length="272" mass="26339">MDNQKSTEGKGSDASREGLGSNIGKSQNSGLSQASSASGSSQSGSSGSLGSANASPSTAKPATGSSSGSIGGTSNAGSSQSSGNLGSQQSGSSAAGSSGNLGSTSGGNSALGSSGSTSGSSTGSTGSSSGNNLSSSLGSSSQQSDSGDQSSSQGAQSGIKAAMANVSPDKLHEKIDQVAQGAQPLVDRLVSTAHAGVDRISGMLSGASESIGQRKGQLGETYSAYSEKGTEYVKTNPGTALLVAGAVGFLLAKLLSSSDSGSNRRYYRDYRD</sequence>
<evidence type="ECO:0000313" key="3">
    <source>
        <dbReference type="Proteomes" id="UP001179361"/>
    </source>
</evidence>
<gene>
    <name evidence="2" type="ORF">LQ564_03410</name>
</gene>
<organism evidence="2 3">
    <name type="scientific">Massilia phyllostachyos</name>
    <dbReference type="NCBI Taxonomy" id="2898585"/>
    <lineage>
        <taxon>Bacteria</taxon>
        <taxon>Pseudomonadati</taxon>
        <taxon>Pseudomonadota</taxon>
        <taxon>Betaproteobacteria</taxon>
        <taxon>Burkholderiales</taxon>
        <taxon>Oxalobacteraceae</taxon>
        <taxon>Telluria group</taxon>
        <taxon>Massilia</taxon>
    </lineage>
</organism>
<feature type="compositionally biased region" description="Basic and acidic residues" evidence="1">
    <location>
        <begin position="1"/>
        <end position="16"/>
    </location>
</feature>
<dbReference type="Proteomes" id="UP001179361">
    <property type="component" value="Unassembled WGS sequence"/>
</dbReference>
<evidence type="ECO:0000313" key="2">
    <source>
        <dbReference type="EMBL" id="MCD2515356.1"/>
    </source>
</evidence>
<keyword evidence="3" id="KW-1185">Reference proteome</keyword>
<dbReference type="RefSeq" id="WP_231056666.1">
    <property type="nucleotide sequence ID" value="NZ_JAJNOC010000001.1"/>
</dbReference>
<evidence type="ECO:0000256" key="1">
    <source>
        <dbReference type="SAM" id="MobiDB-lite"/>
    </source>
</evidence>
<comment type="caution">
    <text evidence="2">The sequence shown here is derived from an EMBL/GenBank/DDBJ whole genome shotgun (WGS) entry which is preliminary data.</text>
</comment>